<evidence type="ECO:0000259" key="13">
    <source>
        <dbReference type="PROSITE" id="PS50112"/>
    </source>
</evidence>
<dbReference type="InterPro" id="IPR000014">
    <property type="entry name" value="PAS"/>
</dbReference>
<dbReference type="FunFam" id="3.30.450.20:FF:000046">
    <property type="entry name" value="Aerotaxis sensor receptor"/>
    <property type="match status" value="1"/>
</dbReference>
<keyword evidence="8 11" id="KW-0472">Membrane</keyword>
<dbReference type="InterPro" id="IPR013655">
    <property type="entry name" value="PAS_fold_3"/>
</dbReference>
<dbReference type="Proteomes" id="UP000594034">
    <property type="component" value="Chromosome"/>
</dbReference>
<keyword evidence="4" id="KW-0145">Chemotaxis</keyword>
<protein>
    <submittedName>
        <fullName evidence="14">Methyl-accepting chemotaxis protein</fullName>
    </submittedName>
</protein>
<dbReference type="SUPFAM" id="SSF55785">
    <property type="entry name" value="PYP-like sensor domain (PAS domain)"/>
    <property type="match status" value="1"/>
</dbReference>
<dbReference type="AlphaFoldDB" id="A0A5J6WZP5"/>
<dbReference type="CDD" id="cd00130">
    <property type="entry name" value="PAS"/>
    <property type="match status" value="1"/>
</dbReference>
<dbReference type="InterPro" id="IPR004089">
    <property type="entry name" value="MCPsignal_dom"/>
</dbReference>
<feature type="transmembrane region" description="Helical" evidence="11">
    <location>
        <begin position="153"/>
        <end position="183"/>
    </location>
</feature>
<evidence type="ECO:0000256" key="11">
    <source>
        <dbReference type="SAM" id="Phobius"/>
    </source>
</evidence>
<dbReference type="KEGG" id="asim:FE240_11335"/>
<evidence type="ECO:0000256" key="3">
    <source>
        <dbReference type="ARBA" id="ARBA00022481"/>
    </source>
</evidence>
<keyword evidence="6 11" id="KW-0812">Transmembrane</keyword>
<dbReference type="PROSITE" id="PS50112">
    <property type="entry name" value="PAS"/>
    <property type="match status" value="1"/>
</dbReference>
<keyword evidence="3" id="KW-0488">Methylation</keyword>
<dbReference type="RefSeq" id="WP_193001044.1">
    <property type="nucleotide sequence ID" value="NZ_CP040449.1"/>
</dbReference>
<dbReference type="Pfam" id="PF08447">
    <property type="entry name" value="PAS_3"/>
    <property type="match status" value="1"/>
</dbReference>
<name>A0A5J6WZP5_9GAMM</name>
<dbReference type="Pfam" id="PF00015">
    <property type="entry name" value="MCPsignal"/>
    <property type="match status" value="1"/>
</dbReference>
<feature type="domain" description="Methyl-accepting transducer" evidence="12">
    <location>
        <begin position="244"/>
        <end position="480"/>
    </location>
</feature>
<dbReference type="NCBIfam" id="TIGR00229">
    <property type="entry name" value="sensory_box"/>
    <property type="match status" value="1"/>
</dbReference>
<dbReference type="PANTHER" id="PTHR32089">
    <property type="entry name" value="METHYL-ACCEPTING CHEMOTAXIS PROTEIN MCPB"/>
    <property type="match status" value="1"/>
</dbReference>
<dbReference type="InterPro" id="IPR035965">
    <property type="entry name" value="PAS-like_dom_sf"/>
</dbReference>
<organism evidence="14 15">
    <name type="scientific">Aeromonas simiae</name>
    <dbReference type="NCBI Taxonomy" id="218936"/>
    <lineage>
        <taxon>Bacteria</taxon>
        <taxon>Pseudomonadati</taxon>
        <taxon>Pseudomonadota</taxon>
        <taxon>Gammaproteobacteria</taxon>
        <taxon>Aeromonadales</taxon>
        <taxon>Aeromonadaceae</taxon>
        <taxon>Aeromonas</taxon>
    </lineage>
</organism>
<accession>A0A5J6WZP5</accession>
<evidence type="ECO:0000256" key="10">
    <source>
        <dbReference type="PROSITE-ProRule" id="PRU00284"/>
    </source>
</evidence>
<dbReference type="Gene3D" id="1.10.287.950">
    <property type="entry name" value="Methyl-accepting chemotaxis protein"/>
    <property type="match status" value="1"/>
</dbReference>
<proteinExistence type="predicted"/>
<dbReference type="EMBL" id="CP040449">
    <property type="protein sequence ID" value="QFI55223.1"/>
    <property type="molecule type" value="Genomic_DNA"/>
</dbReference>
<dbReference type="Gene3D" id="3.30.450.20">
    <property type="entry name" value="PAS domain"/>
    <property type="match status" value="1"/>
</dbReference>
<dbReference type="SUPFAM" id="SSF58104">
    <property type="entry name" value="Methyl-accepting chemotaxis protein (MCP) signaling domain"/>
    <property type="match status" value="1"/>
</dbReference>
<evidence type="ECO:0000256" key="4">
    <source>
        <dbReference type="ARBA" id="ARBA00022500"/>
    </source>
</evidence>
<dbReference type="GO" id="GO:0007165">
    <property type="term" value="P:signal transduction"/>
    <property type="evidence" value="ECO:0007669"/>
    <property type="project" value="UniProtKB-KW"/>
</dbReference>
<evidence type="ECO:0000256" key="9">
    <source>
        <dbReference type="ARBA" id="ARBA00023224"/>
    </source>
</evidence>
<dbReference type="PANTHER" id="PTHR32089:SF52">
    <property type="entry name" value="CHEMOTAXIS SIGNAL TRANSDUCTION SYSTEM METHYL ACCEPTING SENSORY TRANSDUCER WITH PAS SENSORY DOMAIN"/>
    <property type="match status" value="1"/>
</dbReference>
<evidence type="ECO:0000259" key="12">
    <source>
        <dbReference type="PROSITE" id="PS50111"/>
    </source>
</evidence>
<dbReference type="SMART" id="SM00283">
    <property type="entry name" value="MA"/>
    <property type="match status" value="1"/>
</dbReference>
<evidence type="ECO:0000256" key="7">
    <source>
        <dbReference type="ARBA" id="ARBA00022989"/>
    </source>
</evidence>
<evidence type="ECO:0000256" key="6">
    <source>
        <dbReference type="ARBA" id="ARBA00022692"/>
    </source>
</evidence>
<keyword evidence="7 11" id="KW-1133">Transmembrane helix</keyword>
<feature type="domain" description="PAS" evidence="13">
    <location>
        <begin position="26"/>
        <end position="61"/>
    </location>
</feature>
<dbReference type="GO" id="GO:0006935">
    <property type="term" value="P:chemotaxis"/>
    <property type="evidence" value="ECO:0007669"/>
    <property type="project" value="UniProtKB-KW"/>
</dbReference>
<evidence type="ECO:0000256" key="2">
    <source>
        <dbReference type="ARBA" id="ARBA00022475"/>
    </source>
</evidence>
<evidence type="ECO:0000256" key="5">
    <source>
        <dbReference type="ARBA" id="ARBA00022519"/>
    </source>
</evidence>
<keyword evidence="2" id="KW-1003">Cell membrane</keyword>
<evidence type="ECO:0000256" key="8">
    <source>
        <dbReference type="ARBA" id="ARBA00023136"/>
    </source>
</evidence>
<gene>
    <name evidence="14" type="ORF">FE240_11335</name>
</gene>
<keyword evidence="15" id="KW-1185">Reference proteome</keyword>
<evidence type="ECO:0000313" key="15">
    <source>
        <dbReference type="Proteomes" id="UP000594034"/>
    </source>
</evidence>
<dbReference type="SMART" id="SM00091">
    <property type="entry name" value="PAS"/>
    <property type="match status" value="1"/>
</dbReference>
<keyword evidence="5" id="KW-0997">Cell inner membrane</keyword>
<dbReference type="GO" id="GO:0005886">
    <property type="term" value="C:plasma membrane"/>
    <property type="evidence" value="ECO:0007669"/>
    <property type="project" value="UniProtKB-SubCell"/>
</dbReference>
<comment type="subcellular location">
    <subcellularLocation>
        <location evidence="1">Cell inner membrane</location>
        <topology evidence="1">Multi-pass membrane protein</topology>
    </subcellularLocation>
</comment>
<dbReference type="PROSITE" id="PS50111">
    <property type="entry name" value="CHEMOTAXIS_TRANSDUC_2"/>
    <property type="match status" value="1"/>
</dbReference>
<reference evidence="14 15" key="1">
    <citation type="submission" date="2019-05" db="EMBL/GenBank/DDBJ databases">
        <title>OXA-830, a novel chromosomally encoded expanded-spectrum class D beta-lactamase in Aeromonas simiae.</title>
        <authorList>
            <person name="Zhou W."/>
            <person name="Chen Q."/>
        </authorList>
    </citation>
    <scope>NUCLEOTIDE SEQUENCE [LARGE SCALE GENOMIC DNA]</scope>
    <source>
        <strain evidence="14 15">A6</strain>
    </source>
</reference>
<evidence type="ECO:0000313" key="14">
    <source>
        <dbReference type="EMBL" id="QFI55223.1"/>
    </source>
</evidence>
<sequence>MTTSNVSPIDEEVIFPASQQLVSTTDLMGTITYANEAFCHIAGYQRDELVGRPHNLVRHPDMPKAAFADLWQHLKAGQAWRGVVKNRCKDGRYYWVDAYVTPIYEHGKICGYQSVRCKPDDALKARAAAIYRQLRAAERGKASPSLARLRRPLVLPAILISLLYGIAIHGLAILPVLLLPLLLLGGLCYPELITTPRFLQQLTRRYDSFSRVVYAGTAPHAIAEFHQQLLQARINTILGRVDDTTLGLHQMANQLDQASADANHAMQRQDEQTHQIADAMQRFGEATGSVGEHIRGCVQQIDEVRGRSEQADHHLEQTRDAVNTLGEPAQQAFATAKALSEESRRIDDIMVEIRGIADQTNLLALNAAIESARAGEHGRGFAVVAGEVRNLSSRTQEATAQIQQRIAGIQQTLQQWQGMMQQNLQQTRHCSELTERGSAEVQQILGAMNHLQLNAAEIAGTMNEQEAVIEQICQSLQQVARHAEDNSERLLQVSNTSHELQQKAAQLAGLGHTFG</sequence>
<keyword evidence="9 10" id="KW-0807">Transducer</keyword>
<evidence type="ECO:0000256" key="1">
    <source>
        <dbReference type="ARBA" id="ARBA00004429"/>
    </source>
</evidence>